<reference evidence="1 2" key="1">
    <citation type="submission" date="2015-02" db="EMBL/GenBank/DDBJ databases">
        <title>Draft genome sequences of ten Microbacterium spp. with emphasis on heavy metal contaminated environments.</title>
        <authorList>
            <person name="Corretto E."/>
        </authorList>
    </citation>
    <scope>NUCLEOTIDE SEQUENCE [LARGE SCALE GENOMIC DNA]</scope>
    <source>
        <strain evidence="1 2">SA35</strain>
    </source>
</reference>
<dbReference type="Pfam" id="PF05139">
    <property type="entry name" value="Erythro_esteras"/>
    <property type="match status" value="1"/>
</dbReference>
<dbReference type="AlphaFoldDB" id="A0A0M2HNA2"/>
<evidence type="ECO:0000313" key="1">
    <source>
        <dbReference type="EMBL" id="KJL46418.1"/>
    </source>
</evidence>
<dbReference type="Gene3D" id="1.20.1440.30">
    <property type="entry name" value="Biosynthetic Protein domain"/>
    <property type="match status" value="1"/>
</dbReference>
<dbReference type="EMBL" id="JYJB01000010">
    <property type="protein sequence ID" value="KJL46418.1"/>
    <property type="molecule type" value="Genomic_DNA"/>
</dbReference>
<dbReference type="PANTHER" id="PTHR31299">
    <property type="entry name" value="ESTERASE, PUTATIVE (AFU_ORTHOLOGUE AFUA_1G05850)-RELATED"/>
    <property type="match status" value="1"/>
</dbReference>
<dbReference type="InterPro" id="IPR007815">
    <property type="entry name" value="Emycin_Estase"/>
</dbReference>
<organism evidence="1 2">
    <name type="scientific">Microbacterium hydrocarbonoxydans</name>
    <dbReference type="NCBI Taxonomy" id="273678"/>
    <lineage>
        <taxon>Bacteria</taxon>
        <taxon>Bacillati</taxon>
        <taxon>Actinomycetota</taxon>
        <taxon>Actinomycetes</taxon>
        <taxon>Micrococcales</taxon>
        <taxon>Microbacteriaceae</taxon>
        <taxon>Microbacterium</taxon>
    </lineage>
</organism>
<proteinExistence type="predicted"/>
<accession>A0A0M2HNA2</accession>
<gene>
    <name evidence="1" type="ORF">RS84_03051</name>
</gene>
<dbReference type="PANTHER" id="PTHR31299:SF0">
    <property type="entry name" value="ESTERASE, PUTATIVE (AFU_ORTHOLOGUE AFUA_1G05850)-RELATED"/>
    <property type="match status" value="1"/>
</dbReference>
<name>A0A0M2HNA2_9MICO</name>
<protein>
    <submittedName>
        <fullName evidence="1">Erythromycin esterase</fullName>
    </submittedName>
</protein>
<dbReference type="Gene3D" id="3.30.1870.10">
    <property type="entry name" value="EreA-like, domain 2"/>
    <property type="match status" value="1"/>
</dbReference>
<evidence type="ECO:0000313" key="2">
    <source>
        <dbReference type="Proteomes" id="UP000033900"/>
    </source>
</evidence>
<dbReference type="InterPro" id="IPR052036">
    <property type="entry name" value="Hydrolase/PRTase-associated"/>
</dbReference>
<dbReference type="Gene3D" id="3.40.1660.10">
    <property type="entry name" value="EreA-like (biosynthetic domain)"/>
    <property type="match status" value="1"/>
</dbReference>
<dbReference type="GO" id="GO:0046677">
    <property type="term" value="P:response to antibiotic"/>
    <property type="evidence" value="ECO:0007669"/>
    <property type="project" value="InterPro"/>
</dbReference>
<sequence>MSDDLADWLRTAAVRFDDVEPDEVSDAQLEPLLTFVGDARVVALGESMHRAHEFLAWRARILRFLVEHAGFTALVLESGFIEGQPVDNWVRTGEGGLRSVLTDGITYHFGKCQEALDLVVWMRERAVSSEPVRFYGMDIPDSAATALPAVREVIAFLDRADPRYAEHLRATLLGGFDHLPADRSGLARAATAIQSYLALDDARRHAMTSAINAMTERLRARATDYCAAGADPEHVAFAIRASELARSTDAFLAAMSEGPTRTWAPANIRDSAMADTVEWILEREERVLVFAANGHVRRTPYLAPPFVSEPLATVGTHLAARLGGDLRVIGTTFGGGEAWLHRPGPQDEPGHSTPFIEPLPSPRPDTLDGMLAARASGSLFIDLAEAPDSIGAAVGTHNGPEVELADIRAAFDGILHVERLSPWHTWIDARGHWS</sequence>
<dbReference type="OrthoDB" id="9810066at2"/>
<dbReference type="PATRIC" id="fig|273678.4.peg.3049"/>
<dbReference type="SUPFAM" id="SSF159501">
    <property type="entry name" value="EreA/ChaN-like"/>
    <property type="match status" value="1"/>
</dbReference>
<dbReference type="RefSeq" id="WP_045258605.1">
    <property type="nucleotide sequence ID" value="NZ_JYJB01000010.1"/>
</dbReference>
<dbReference type="Proteomes" id="UP000033900">
    <property type="component" value="Unassembled WGS sequence"/>
</dbReference>
<comment type="caution">
    <text evidence="1">The sequence shown here is derived from an EMBL/GenBank/DDBJ whole genome shotgun (WGS) entry which is preliminary data.</text>
</comment>
<dbReference type="CDD" id="cd14728">
    <property type="entry name" value="Ere-like"/>
    <property type="match status" value="1"/>
</dbReference>
<dbReference type="STRING" id="273678.RS84_03051"/>
<keyword evidence="2" id="KW-1185">Reference proteome</keyword>